<reference evidence="1" key="1">
    <citation type="submission" date="2019-05" db="EMBL/GenBank/DDBJ databases">
        <title>Isolation, diversity and antifungal activity of Actinobacteria from wheat.</title>
        <authorList>
            <person name="Yu B."/>
        </authorList>
    </citation>
    <scope>NUCLEOTIDE SEQUENCE [LARGE SCALE GENOMIC DNA]</scope>
    <source>
        <strain evidence="1">NEAU-HEGS1-5</strain>
    </source>
</reference>
<organism evidence="1 2">
    <name type="scientific">Microbispora triticiradicis</name>
    <dbReference type="NCBI Taxonomy" id="2200763"/>
    <lineage>
        <taxon>Bacteria</taxon>
        <taxon>Bacillati</taxon>
        <taxon>Actinomycetota</taxon>
        <taxon>Actinomycetes</taxon>
        <taxon>Streptosporangiales</taxon>
        <taxon>Streptosporangiaceae</taxon>
        <taxon>Microbispora</taxon>
    </lineage>
</organism>
<sequence>MESTCRCTAPVAEEQITALPDEALRPLAELFTLLETAPWSGEPYNRAKPRSNMLTHAFGERGLATYVVLEEQRETLLVRLEWP</sequence>
<protein>
    <submittedName>
        <fullName evidence="1">Uncharacterized protein</fullName>
    </submittedName>
</protein>
<name>A0A5R8YHS3_9ACTN</name>
<comment type="caution">
    <text evidence="1">The sequence shown here is derived from an EMBL/GenBank/DDBJ whole genome shotgun (WGS) entry which is preliminary data.</text>
</comment>
<dbReference type="Proteomes" id="UP000309033">
    <property type="component" value="Unassembled WGS sequence"/>
</dbReference>
<gene>
    <name evidence="1" type="ORF">FED44_32965</name>
</gene>
<dbReference type="OrthoDB" id="3541030at2"/>
<dbReference type="EMBL" id="VANP01000021">
    <property type="protein sequence ID" value="TLP51870.1"/>
    <property type="molecule type" value="Genomic_DNA"/>
</dbReference>
<evidence type="ECO:0000313" key="1">
    <source>
        <dbReference type="EMBL" id="TLP51870.1"/>
    </source>
</evidence>
<dbReference type="AlphaFoldDB" id="A0A5R8YHS3"/>
<keyword evidence="2" id="KW-1185">Reference proteome</keyword>
<proteinExistence type="predicted"/>
<evidence type="ECO:0000313" key="2">
    <source>
        <dbReference type="Proteomes" id="UP000309033"/>
    </source>
</evidence>
<accession>A0A5R8YHS3</accession>